<feature type="chain" id="PRO_5038363623" evidence="2">
    <location>
        <begin position="20"/>
        <end position="297"/>
    </location>
</feature>
<dbReference type="InterPro" id="IPR016047">
    <property type="entry name" value="M23ase_b-sheet_dom"/>
</dbReference>
<dbReference type="CDD" id="cd00118">
    <property type="entry name" value="LysM"/>
    <property type="match status" value="2"/>
</dbReference>
<dbReference type="InterPro" id="IPR018392">
    <property type="entry name" value="LysM"/>
</dbReference>
<evidence type="ECO:0000313" key="5">
    <source>
        <dbReference type="Proteomes" id="UP000823616"/>
    </source>
</evidence>
<dbReference type="SMART" id="SM00257">
    <property type="entry name" value="LysM"/>
    <property type="match status" value="2"/>
</dbReference>
<dbReference type="InterPro" id="IPR036779">
    <property type="entry name" value="LysM_dom_sf"/>
</dbReference>
<evidence type="ECO:0000313" key="4">
    <source>
        <dbReference type="EMBL" id="MBO8450242.1"/>
    </source>
</evidence>
<dbReference type="Proteomes" id="UP000823616">
    <property type="component" value="Unassembled WGS sequence"/>
</dbReference>
<dbReference type="Gene3D" id="2.70.70.10">
    <property type="entry name" value="Glucose Permease (Domain IIA)"/>
    <property type="match status" value="1"/>
</dbReference>
<dbReference type="AlphaFoldDB" id="A0A9D9HHC0"/>
<dbReference type="InterPro" id="IPR011055">
    <property type="entry name" value="Dup_hybrid_motif"/>
</dbReference>
<dbReference type="PROSITE" id="PS51782">
    <property type="entry name" value="LYSM"/>
    <property type="match status" value="2"/>
</dbReference>
<evidence type="ECO:0000256" key="1">
    <source>
        <dbReference type="SAM" id="MobiDB-lite"/>
    </source>
</evidence>
<dbReference type="Pfam" id="PF01551">
    <property type="entry name" value="Peptidase_M23"/>
    <property type="match status" value="1"/>
</dbReference>
<keyword evidence="2" id="KW-0732">Signal</keyword>
<evidence type="ECO:0000256" key="2">
    <source>
        <dbReference type="SAM" id="SignalP"/>
    </source>
</evidence>
<reference evidence="4" key="1">
    <citation type="submission" date="2020-10" db="EMBL/GenBank/DDBJ databases">
        <authorList>
            <person name="Gilroy R."/>
        </authorList>
    </citation>
    <scope>NUCLEOTIDE SEQUENCE</scope>
    <source>
        <strain evidence="4">B3-4054</strain>
    </source>
</reference>
<comment type="caution">
    <text evidence="4">The sequence shown here is derived from an EMBL/GenBank/DDBJ whole genome shotgun (WGS) entry which is preliminary data.</text>
</comment>
<feature type="signal peptide" evidence="2">
    <location>
        <begin position="1"/>
        <end position="19"/>
    </location>
</feature>
<feature type="domain" description="LysM" evidence="3">
    <location>
        <begin position="24"/>
        <end position="68"/>
    </location>
</feature>
<accession>A0A9D9HHC0</accession>
<dbReference type="Gene3D" id="3.10.350.10">
    <property type="entry name" value="LysM domain"/>
    <property type="match status" value="2"/>
</dbReference>
<reference evidence="4" key="2">
    <citation type="journal article" date="2021" name="PeerJ">
        <title>Extensive microbial diversity within the chicken gut microbiome revealed by metagenomics and culture.</title>
        <authorList>
            <person name="Gilroy R."/>
            <person name="Ravi A."/>
            <person name="Getino M."/>
            <person name="Pursley I."/>
            <person name="Horton D.L."/>
            <person name="Alikhan N.F."/>
            <person name="Baker D."/>
            <person name="Gharbi K."/>
            <person name="Hall N."/>
            <person name="Watson M."/>
            <person name="Adriaenssens E.M."/>
            <person name="Foster-Nyarko E."/>
            <person name="Jarju S."/>
            <person name="Secka A."/>
            <person name="Antonio M."/>
            <person name="Oren A."/>
            <person name="Chaudhuri R.R."/>
            <person name="La Ragione R."/>
            <person name="Hildebrand F."/>
            <person name="Pallen M.J."/>
        </authorList>
    </citation>
    <scope>NUCLEOTIDE SEQUENCE</scope>
    <source>
        <strain evidence="4">B3-4054</strain>
    </source>
</reference>
<dbReference type="EMBL" id="JADIMS010000063">
    <property type="protein sequence ID" value="MBO8450242.1"/>
    <property type="molecule type" value="Genomic_DNA"/>
</dbReference>
<feature type="domain" description="LysM" evidence="3">
    <location>
        <begin position="85"/>
        <end position="129"/>
    </location>
</feature>
<name>A0A9D9HHC0_9SPIR</name>
<dbReference type="SUPFAM" id="SSF54106">
    <property type="entry name" value="LysM domain"/>
    <property type="match status" value="2"/>
</dbReference>
<feature type="region of interest" description="Disordered" evidence="1">
    <location>
        <begin position="132"/>
        <end position="173"/>
    </location>
</feature>
<dbReference type="Pfam" id="PF01476">
    <property type="entry name" value="LysM"/>
    <property type="match status" value="2"/>
</dbReference>
<sequence>MGKRSVFFVLLALAGGLSAAGAETVHVLQKGETLFALSRKYGVRTEEIMRANNIEDPDRLRAGVSLRIPDASGPEYAQDADRQPFPYEVERGDSLYGLARRFGVPVSVLAEHNGLDRNASLRIGQTLQIPGSSAGNPAVASADGKNSGGTDPAGTDLPAAGNGSAPMTDPRSYETKPVDAGIIWPVEAEEVAYLTGKIYGVSITSAQGAEVKNIASGTVLSIGPYRGFGQVVFVQSPGGYIYVYGGLEDIGVRSSDSLSFGDQLGKLGTDPLSGKPQLYFMVYKQDFPVDPATAPRG</sequence>
<proteinExistence type="predicted"/>
<protein>
    <submittedName>
        <fullName evidence="4">LysM peptidoglycan-binding domain-containing protein</fullName>
    </submittedName>
</protein>
<evidence type="ECO:0000259" key="3">
    <source>
        <dbReference type="PROSITE" id="PS51782"/>
    </source>
</evidence>
<dbReference type="SUPFAM" id="SSF51261">
    <property type="entry name" value="Duplicated hybrid motif"/>
    <property type="match status" value="1"/>
</dbReference>
<organism evidence="4 5">
    <name type="scientific">Candidatus Avitreponema avistercoris</name>
    <dbReference type="NCBI Taxonomy" id="2840705"/>
    <lineage>
        <taxon>Bacteria</taxon>
        <taxon>Pseudomonadati</taxon>
        <taxon>Spirochaetota</taxon>
        <taxon>Spirochaetia</taxon>
        <taxon>Spirochaetales</taxon>
        <taxon>Candidatus Avitreponema</taxon>
    </lineage>
</organism>
<dbReference type="PANTHER" id="PTHR33734">
    <property type="entry name" value="LYSM DOMAIN-CONTAINING GPI-ANCHORED PROTEIN 2"/>
    <property type="match status" value="1"/>
</dbReference>
<dbReference type="CDD" id="cd12797">
    <property type="entry name" value="M23_peptidase"/>
    <property type="match status" value="1"/>
</dbReference>
<dbReference type="PANTHER" id="PTHR33734:SF22">
    <property type="entry name" value="MEMBRANE-BOUND LYTIC MUREIN TRANSGLYCOSYLASE D"/>
    <property type="match status" value="1"/>
</dbReference>
<gene>
    <name evidence="4" type="ORF">IAA96_03965</name>
</gene>